<proteinExistence type="predicted"/>
<feature type="compositionally biased region" description="Gly residues" evidence="2">
    <location>
        <begin position="435"/>
        <end position="449"/>
    </location>
</feature>
<feature type="compositionally biased region" description="Low complexity" evidence="2">
    <location>
        <begin position="469"/>
        <end position="483"/>
    </location>
</feature>
<organism evidence="3 4">
    <name type="scientific">Prorocentrum cordatum</name>
    <dbReference type="NCBI Taxonomy" id="2364126"/>
    <lineage>
        <taxon>Eukaryota</taxon>
        <taxon>Sar</taxon>
        <taxon>Alveolata</taxon>
        <taxon>Dinophyceae</taxon>
        <taxon>Prorocentrales</taxon>
        <taxon>Prorocentraceae</taxon>
        <taxon>Prorocentrum</taxon>
    </lineage>
</organism>
<feature type="region of interest" description="Disordered" evidence="2">
    <location>
        <begin position="1"/>
        <end position="37"/>
    </location>
</feature>
<evidence type="ECO:0000313" key="3">
    <source>
        <dbReference type="EMBL" id="CAK0903523.1"/>
    </source>
</evidence>
<evidence type="ECO:0000313" key="4">
    <source>
        <dbReference type="Proteomes" id="UP001189429"/>
    </source>
</evidence>
<keyword evidence="1" id="KW-0175">Coiled coil</keyword>
<dbReference type="Proteomes" id="UP001189429">
    <property type="component" value="Unassembled WGS sequence"/>
</dbReference>
<name>A0ABN9XYN7_9DINO</name>
<feature type="compositionally biased region" description="Low complexity" evidence="2">
    <location>
        <begin position="8"/>
        <end position="17"/>
    </location>
</feature>
<sequence length="509" mass="55073">MVKKGRAQRQQESSQSRSRVRRESKSKSGDRLDNADLLSSMRKRIGDSQKTIIDKLDTSVANINNQIADHDIILNSIQRDMLSHQEQIKKQNRTIAELSSQEIKGATHVVARRAKEMRWSDRAGSDLPHAGLMRQSLQARETSARAEAVGSNGDARVARQVARIWRMPLAWKRSGRQNFPRQVTDVDGVRLYALRRELVESQSMPADFRASAAAFPPNGQPFEGEVVARIPGGTRPLPLSNADTKLSSASIAWPLSQITNDMVQGPQKGALTGRQMIDNIIGLYANLVIANSLCDQKRAGSALFDLKAAFPSIMHEYTWIVFHSYGALESHEEASNRDEILEHARLLRKFGLDGSEGAGGPADADAAAAERGAPWEAPSGGGCPARAPLRPSGGGLRAAAAGGFHRGAGCAAQGRGSRWRARQPAAVRAARRAGRGGGAPARGTGGGRGARAARGPAGHRRVHPSGHLRAAARVPGRRAVGPRGPRRGLQRTEFEQMTSPLEDRWRPKN</sequence>
<feature type="region of interest" description="Disordered" evidence="2">
    <location>
        <begin position="429"/>
        <end position="509"/>
    </location>
</feature>
<feature type="coiled-coil region" evidence="1">
    <location>
        <begin position="74"/>
        <end position="101"/>
    </location>
</feature>
<evidence type="ECO:0008006" key="5">
    <source>
        <dbReference type="Google" id="ProtNLM"/>
    </source>
</evidence>
<evidence type="ECO:0000256" key="2">
    <source>
        <dbReference type="SAM" id="MobiDB-lite"/>
    </source>
</evidence>
<feature type="compositionally biased region" description="Basic residues" evidence="2">
    <location>
        <begin position="457"/>
        <end position="466"/>
    </location>
</feature>
<reference evidence="3" key="1">
    <citation type="submission" date="2023-10" db="EMBL/GenBank/DDBJ databases">
        <authorList>
            <person name="Chen Y."/>
            <person name="Shah S."/>
            <person name="Dougan E. K."/>
            <person name="Thang M."/>
            <person name="Chan C."/>
        </authorList>
    </citation>
    <scope>NUCLEOTIDE SEQUENCE [LARGE SCALE GENOMIC DNA]</scope>
</reference>
<feature type="compositionally biased region" description="Basic and acidic residues" evidence="2">
    <location>
        <begin position="21"/>
        <end position="34"/>
    </location>
</feature>
<keyword evidence="4" id="KW-1185">Reference proteome</keyword>
<gene>
    <name evidence="3" type="ORF">PCOR1329_LOCUS79826</name>
</gene>
<evidence type="ECO:0000256" key="1">
    <source>
        <dbReference type="SAM" id="Coils"/>
    </source>
</evidence>
<comment type="caution">
    <text evidence="3">The sequence shown here is derived from an EMBL/GenBank/DDBJ whole genome shotgun (WGS) entry which is preliminary data.</text>
</comment>
<accession>A0ABN9XYN7</accession>
<feature type="compositionally biased region" description="Low complexity" evidence="2">
    <location>
        <begin position="361"/>
        <end position="378"/>
    </location>
</feature>
<feature type="region of interest" description="Disordered" evidence="2">
    <location>
        <begin position="356"/>
        <end position="400"/>
    </location>
</feature>
<dbReference type="EMBL" id="CAUYUJ010021248">
    <property type="protein sequence ID" value="CAK0903523.1"/>
    <property type="molecule type" value="Genomic_DNA"/>
</dbReference>
<protein>
    <recommendedName>
        <fullName evidence="5">t-SNARE coiled-coil homology domain-containing protein</fullName>
    </recommendedName>
</protein>